<sequence length="195" mass="21782">MDCSHSKDCQLYAQFAMEPSLRLWKQRYCVAEFKQCARYQLALEGKSVPLALLPNGRRIKQRSKEQMSAAALFNAILKQRVPMVKSMLKTGLPSERVMSSDGMTPLMASASVGNVELVEIMLEHGCNPYATNTNGESALDIALASGFEQCARMIEQARSTMTAEEYDVQHKNFGTEAKMSVARTPGFFRRLNPFT</sequence>
<protein>
    <submittedName>
        <fullName evidence="3">Uncharacterized protein</fullName>
    </submittedName>
</protein>
<dbReference type="PROSITE" id="PS50088">
    <property type="entry name" value="ANK_REPEAT"/>
    <property type="match status" value="1"/>
</dbReference>
<dbReference type="InterPro" id="IPR036770">
    <property type="entry name" value="Ankyrin_rpt-contain_sf"/>
</dbReference>
<keyword evidence="1" id="KW-0677">Repeat</keyword>
<organism evidence="3">
    <name type="scientific">hydrothermal vent metagenome</name>
    <dbReference type="NCBI Taxonomy" id="652676"/>
    <lineage>
        <taxon>unclassified sequences</taxon>
        <taxon>metagenomes</taxon>
        <taxon>ecological metagenomes</taxon>
    </lineage>
</organism>
<dbReference type="Gene3D" id="1.25.40.20">
    <property type="entry name" value="Ankyrin repeat-containing domain"/>
    <property type="match status" value="1"/>
</dbReference>
<dbReference type="PROSITE" id="PS50297">
    <property type="entry name" value="ANK_REP_REGION"/>
    <property type="match status" value="1"/>
</dbReference>
<keyword evidence="2" id="KW-0040">ANK repeat</keyword>
<accession>A0A3B1C6A3</accession>
<name>A0A3B1C6A3_9ZZZZ</name>
<reference evidence="3" key="1">
    <citation type="submission" date="2018-06" db="EMBL/GenBank/DDBJ databases">
        <authorList>
            <person name="Zhirakovskaya E."/>
        </authorList>
    </citation>
    <scope>NUCLEOTIDE SEQUENCE</scope>
</reference>
<proteinExistence type="predicted"/>
<dbReference type="EMBL" id="UOFZ01000167">
    <property type="protein sequence ID" value="VAX14235.1"/>
    <property type="molecule type" value="Genomic_DNA"/>
</dbReference>
<dbReference type="InterPro" id="IPR002110">
    <property type="entry name" value="Ankyrin_rpt"/>
</dbReference>
<dbReference type="SUPFAM" id="SSF48403">
    <property type="entry name" value="Ankyrin repeat"/>
    <property type="match status" value="1"/>
</dbReference>
<dbReference type="Pfam" id="PF12796">
    <property type="entry name" value="Ank_2"/>
    <property type="match status" value="1"/>
</dbReference>
<dbReference type="PANTHER" id="PTHR24126">
    <property type="entry name" value="ANKYRIN REPEAT, PH AND SEC7 DOMAIN CONTAINING PROTEIN SECG-RELATED"/>
    <property type="match status" value="1"/>
</dbReference>
<gene>
    <name evidence="3" type="ORF">MNBD_GAMMA24-2008</name>
</gene>
<dbReference type="SMART" id="SM00248">
    <property type="entry name" value="ANK"/>
    <property type="match status" value="2"/>
</dbReference>
<evidence type="ECO:0000256" key="1">
    <source>
        <dbReference type="ARBA" id="ARBA00022737"/>
    </source>
</evidence>
<dbReference type="PANTHER" id="PTHR24126:SF14">
    <property type="entry name" value="ANK_REP_REGION DOMAIN-CONTAINING PROTEIN"/>
    <property type="match status" value="1"/>
</dbReference>
<dbReference type="AlphaFoldDB" id="A0A3B1C6A3"/>
<evidence type="ECO:0000313" key="3">
    <source>
        <dbReference type="EMBL" id="VAX14235.1"/>
    </source>
</evidence>
<evidence type="ECO:0000256" key="2">
    <source>
        <dbReference type="ARBA" id="ARBA00023043"/>
    </source>
</evidence>